<sequence>MSDSESEDLPQGGNIDPYELLGIDREATAEQIKSAYRKQALRTHPDKISGSDAEKEAAKEKFQEVALAYAVLSDPTRRKRYDATGDTSETLSSSDFSWAEFYAEQFRESISEEAIKKFAAQYKNSDEEKDDVLAAYEQFKGNMDKVYEVVMLSNVLEDDERFRAIIDEAIASKDVKAFKAYTNESKKSKDARVSSARAEATEAEEYAKELGVHDKLFNKKKGKKEKKDPEAGLAALIQSRQKSRAGFFDSLEAKYGGGPSGMPSEEEFQAASRKLGKRKSPADDGPKPSKSGRSKRSKA</sequence>
<dbReference type="Proteomes" id="UP000030651">
    <property type="component" value="Unassembled WGS sequence"/>
</dbReference>
<dbReference type="AlphaFoldDB" id="W3WW20"/>
<feature type="region of interest" description="Disordered" evidence="1">
    <location>
        <begin position="251"/>
        <end position="299"/>
    </location>
</feature>
<dbReference type="GO" id="GO:0005634">
    <property type="term" value="C:nucleus"/>
    <property type="evidence" value="ECO:0007669"/>
    <property type="project" value="TreeGrafter"/>
</dbReference>
<protein>
    <recommendedName>
        <fullName evidence="2">J domain-containing protein</fullName>
    </recommendedName>
</protein>
<gene>
    <name evidence="3" type="ORF">PFICI_10076</name>
</gene>
<dbReference type="PROSITE" id="PS00636">
    <property type="entry name" value="DNAJ_1"/>
    <property type="match status" value="1"/>
</dbReference>
<accession>W3WW20</accession>
<name>W3WW20_PESFW</name>
<evidence type="ECO:0000313" key="4">
    <source>
        <dbReference type="Proteomes" id="UP000030651"/>
    </source>
</evidence>
<evidence type="ECO:0000313" key="3">
    <source>
        <dbReference type="EMBL" id="ETS78014.1"/>
    </source>
</evidence>
<dbReference type="CDD" id="cd06257">
    <property type="entry name" value="DnaJ"/>
    <property type="match status" value="1"/>
</dbReference>
<dbReference type="SUPFAM" id="SSF46565">
    <property type="entry name" value="Chaperone J-domain"/>
    <property type="match status" value="1"/>
</dbReference>
<dbReference type="InParanoid" id="W3WW20"/>
<dbReference type="GeneID" id="19275089"/>
<dbReference type="OrthoDB" id="110024at2759"/>
<dbReference type="KEGG" id="pfy:PFICI_10076"/>
<dbReference type="InterPro" id="IPR052594">
    <property type="entry name" value="J_domain-containing_protein"/>
</dbReference>
<dbReference type="InterPro" id="IPR001623">
    <property type="entry name" value="DnaJ_domain"/>
</dbReference>
<dbReference type="GO" id="GO:0005737">
    <property type="term" value="C:cytoplasm"/>
    <property type="evidence" value="ECO:0007669"/>
    <property type="project" value="TreeGrafter"/>
</dbReference>
<dbReference type="PROSITE" id="PS50076">
    <property type="entry name" value="DNAJ_2"/>
    <property type="match status" value="1"/>
</dbReference>
<dbReference type="GO" id="GO:0031072">
    <property type="term" value="F:heat shock protein binding"/>
    <property type="evidence" value="ECO:0007669"/>
    <property type="project" value="TreeGrafter"/>
</dbReference>
<dbReference type="HOGENOM" id="CLU_055868_0_1_1"/>
<dbReference type="PRINTS" id="PR00625">
    <property type="entry name" value="JDOMAIN"/>
</dbReference>
<feature type="region of interest" description="Disordered" evidence="1">
    <location>
        <begin position="184"/>
        <end position="205"/>
    </location>
</feature>
<dbReference type="Pfam" id="PF00226">
    <property type="entry name" value="DnaJ"/>
    <property type="match status" value="1"/>
</dbReference>
<dbReference type="eggNOG" id="KOG0719">
    <property type="taxonomic scope" value="Eukaryota"/>
</dbReference>
<organism evidence="3 4">
    <name type="scientific">Pestalotiopsis fici (strain W106-1 / CGMCC3.15140)</name>
    <dbReference type="NCBI Taxonomy" id="1229662"/>
    <lineage>
        <taxon>Eukaryota</taxon>
        <taxon>Fungi</taxon>
        <taxon>Dikarya</taxon>
        <taxon>Ascomycota</taxon>
        <taxon>Pezizomycotina</taxon>
        <taxon>Sordariomycetes</taxon>
        <taxon>Xylariomycetidae</taxon>
        <taxon>Amphisphaeriales</taxon>
        <taxon>Sporocadaceae</taxon>
        <taxon>Pestalotiopsis</taxon>
    </lineage>
</organism>
<dbReference type="PANTHER" id="PTHR44144">
    <property type="entry name" value="DNAJ HOMOLOG SUBFAMILY C MEMBER 9"/>
    <property type="match status" value="1"/>
</dbReference>
<dbReference type="FunFam" id="1.10.287.110:FF:000110">
    <property type="entry name" value="DnaJ domain protein (AFU_orthologue AFUA_2G13210)"/>
    <property type="match status" value="1"/>
</dbReference>
<dbReference type="InterPro" id="IPR018253">
    <property type="entry name" value="DnaJ_domain_CS"/>
</dbReference>
<dbReference type="OMA" id="FPTWREY"/>
<dbReference type="Gene3D" id="1.10.287.110">
    <property type="entry name" value="DnaJ domain"/>
    <property type="match status" value="1"/>
</dbReference>
<keyword evidence="4" id="KW-1185">Reference proteome</keyword>
<dbReference type="PANTHER" id="PTHR44144:SF1">
    <property type="entry name" value="DNAJ HOMOLOG SUBFAMILY C MEMBER 9"/>
    <property type="match status" value="1"/>
</dbReference>
<dbReference type="InterPro" id="IPR036869">
    <property type="entry name" value="J_dom_sf"/>
</dbReference>
<dbReference type="RefSeq" id="XP_007836848.1">
    <property type="nucleotide sequence ID" value="XM_007838657.1"/>
</dbReference>
<dbReference type="InterPro" id="IPR056453">
    <property type="entry name" value="HTH_DNAJC9"/>
</dbReference>
<dbReference type="STRING" id="1229662.W3WW20"/>
<proteinExistence type="predicted"/>
<dbReference type="GO" id="GO:0042393">
    <property type="term" value="F:histone binding"/>
    <property type="evidence" value="ECO:0007669"/>
    <property type="project" value="EnsemblFungi"/>
</dbReference>
<evidence type="ECO:0000259" key="2">
    <source>
        <dbReference type="PROSITE" id="PS50076"/>
    </source>
</evidence>
<reference evidence="4" key="1">
    <citation type="journal article" date="2015" name="BMC Genomics">
        <title>Genomic and transcriptomic analysis of the endophytic fungus Pestalotiopsis fici reveals its lifestyle and high potential for synthesis of natural products.</title>
        <authorList>
            <person name="Wang X."/>
            <person name="Zhang X."/>
            <person name="Liu L."/>
            <person name="Xiang M."/>
            <person name="Wang W."/>
            <person name="Sun X."/>
            <person name="Che Y."/>
            <person name="Guo L."/>
            <person name="Liu G."/>
            <person name="Guo L."/>
            <person name="Wang C."/>
            <person name="Yin W.B."/>
            <person name="Stadler M."/>
            <person name="Zhang X."/>
            <person name="Liu X."/>
        </authorList>
    </citation>
    <scope>NUCLEOTIDE SEQUENCE [LARGE SCALE GENOMIC DNA]</scope>
    <source>
        <strain evidence="4">W106-1 / CGMCC3.15140</strain>
    </source>
</reference>
<dbReference type="Pfam" id="PF23302">
    <property type="entry name" value="HTH_DNAJC9"/>
    <property type="match status" value="1"/>
</dbReference>
<evidence type="ECO:0000256" key="1">
    <source>
        <dbReference type="SAM" id="MobiDB-lite"/>
    </source>
</evidence>
<dbReference type="SMART" id="SM00271">
    <property type="entry name" value="DnaJ"/>
    <property type="match status" value="1"/>
</dbReference>
<dbReference type="EMBL" id="KI912115">
    <property type="protein sequence ID" value="ETS78014.1"/>
    <property type="molecule type" value="Genomic_DNA"/>
</dbReference>
<feature type="compositionally biased region" description="Basic residues" evidence="1">
    <location>
        <begin position="290"/>
        <end position="299"/>
    </location>
</feature>
<feature type="domain" description="J" evidence="2">
    <location>
        <begin position="16"/>
        <end position="85"/>
    </location>
</feature>